<accession>A0A5B8EEV4</accession>
<organism evidence="12 13">
    <name type="scientific">Lactobacillus amylovorus</name>
    <dbReference type="NCBI Taxonomy" id="1604"/>
    <lineage>
        <taxon>Bacteria</taxon>
        <taxon>Bacillati</taxon>
        <taxon>Bacillota</taxon>
        <taxon>Bacilli</taxon>
        <taxon>Lactobacillales</taxon>
        <taxon>Lactobacillaceae</taxon>
        <taxon>Lactobacillus</taxon>
    </lineage>
</organism>
<keyword evidence="9" id="KW-0051">Antiviral defense</keyword>
<dbReference type="GO" id="GO:0016787">
    <property type="term" value="F:hydrolase activity"/>
    <property type="evidence" value="ECO:0007669"/>
    <property type="project" value="UniProtKB-KW"/>
</dbReference>
<evidence type="ECO:0000313" key="13">
    <source>
        <dbReference type="Proteomes" id="UP000312326"/>
    </source>
</evidence>
<dbReference type="Gene3D" id="3.40.50.300">
    <property type="entry name" value="P-loop containing nucleotide triphosphate hydrolases"/>
    <property type="match status" value="2"/>
</dbReference>
<keyword evidence="6" id="KW-0378">Hydrolase</keyword>
<keyword evidence="4" id="KW-0479">Metal-binding</keyword>
<keyword evidence="8" id="KW-0067">ATP-binding</keyword>
<evidence type="ECO:0000256" key="1">
    <source>
        <dbReference type="ARBA" id="ARBA00006847"/>
    </source>
</evidence>
<dbReference type="InterPro" id="IPR001650">
    <property type="entry name" value="Helicase_C-like"/>
</dbReference>
<evidence type="ECO:0000256" key="3">
    <source>
        <dbReference type="ARBA" id="ARBA00022722"/>
    </source>
</evidence>
<dbReference type="NCBIfam" id="TIGR01596">
    <property type="entry name" value="cas3_HD"/>
    <property type="match status" value="1"/>
</dbReference>
<dbReference type="InterPro" id="IPR014001">
    <property type="entry name" value="Helicase_ATP-bd"/>
</dbReference>
<dbReference type="GO" id="GO:0004386">
    <property type="term" value="F:helicase activity"/>
    <property type="evidence" value="ECO:0007669"/>
    <property type="project" value="UniProtKB-KW"/>
</dbReference>
<dbReference type="Gene3D" id="1.10.3210.30">
    <property type="match status" value="1"/>
</dbReference>
<evidence type="ECO:0000256" key="9">
    <source>
        <dbReference type="ARBA" id="ARBA00023118"/>
    </source>
</evidence>
<dbReference type="InterPro" id="IPR054712">
    <property type="entry name" value="Cas3-like_dom"/>
</dbReference>
<dbReference type="Proteomes" id="UP000312326">
    <property type="component" value="Chromosome"/>
</dbReference>
<dbReference type="InterPro" id="IPR011545">
    <property type="entry name" value="DEAD/DEAH_box_helicase_dom"/>
</dbReference>
<dbReference type="SMART" id="SM00490">
    <property type="entry name" value="HELICc"/>
    <property type="match status" value="1"/>
</dbReference>
<dbReference type="Pfam" id="PF22590">
    <property type="entry name" value="Cas3-like_C_2"/>
    <property type="match status" value="1"/>
</dbReference>
<dbReference type="GO" id="GO:0003676">
    <property type="term" value="F:nucleic acid binding"/>
    <property type="evidence" value="ECO:0007669"/>
    <property type="project" value="InterPro"/>
</dbReference>
<dbReference type="EMBL" id="JAOTHD010000022">
    <property type="protein sequence ID" value="MDB6247170.1"/>
    <property type="molecule type" value="Genomic_DNA"/>
</dbReference>
<dbReference type="InterPro" id="IPR038257">
    <property type="entry name" value="CRISPR-assoc_Cas3_HD_sf"/>
</dbReference>
<evidence type="ECO:0000259" key="10">
    <source>
        <dbReference type="PROSITE" id="PS51643"/>
    </source>
</evidence>
<evidence type="ECO:0000313" key="12">
    <source>
        <dbReference type="EMBL" id="QDD70423.1"/>
    </source>
</evidence>
<protein>
    <submittedName>
        <fullName evidence="12">CRISPR-associated helicase/endonuclease Cas3</fullName>
    </submittedName>
</protein>
<name>A0A5B8EEV4_LACAM</name>
<dbReference type="Pfam" id="PF18019">
    <property type="entry name" value="Cas3_HD"/>
    <property type="match status" value="1"/>
</dbReference>
<keyword evidence="12" id="KW-0255">Endonuclease</keyword>
<evidence type="ECO:0000256" key="4">
    <source>
        <dbReference type="ARBA" id="ARBA00022723"/>
    </source>
</evidence>
<dbReference type="SMART" id="SM00487">
    <property type="entry name" value="DEXDc"/>
    <property type="match status" value="1"/>
</dbReference>
<evidence type="ECO:0000256" key="6">
    <source>
        <dbReference type="ARBA" id="ARBA00022801"/>
    </source>
</evidence>
<dbReference type="InterPro" id="IPR006474">
    <property type="entry name" value="Helicase_Cas3_CRISPR-ass_core"/>
</dbReference>
<reference evidence="11" key="2">
    <citation type="journal article" date="2022" name="Microorganisms">
        <title>Antibiotic Susceptibility, Resistance Gene Determinants and Corresponding Genomic Regions in Lactobacillus amylovorus Isolates Derived from Wild Boars and Domestic Pigs.</title>
        <authorList>
            <person name="Moravkova M."/>
            <person name="Kostovova I."/>
            <person name="Kavanova K."/>
            <person name="Pechar R."/>
            <person name="Stanek S."/>
            <person name="Brychta A."/>
            <person name="Zeman M."/>
            <person name="Kubasova T."/>
        </authorList>
    </citation>
    <scope>NUCLEOTIDE SEQUENCE</scope>
    <source>
        <strain evidence="11">M597B</strain>
    </source>
</reference>
<dbReference type="InterPro" id="IPR041372">
    <property type="entry name" value="Cas3_C"/>
</dbReference>
<dbReference type="CDD" id="cd09641">
    <property type="entry name" value="Cas3''_I"/>
    <property type="match status" value="1"/>
</dbReference>
<dbReference type="GO" id="GO:0046872">
    <property type="term" value="F:metal ion binding"/>
    <property type="evidence" value="ECO:0007669"/>
    <property type="project" value="UniProtKB-KW"/>
</dbReference>
<dbReference type="SUPFAM" id="SSF52540">
    <property type="entry name" value="P-loop containing nucleoside triphosphate hydrolases"/>
    <property type="match status" value="1"/>
</dbReference>
<dbReference type="PROSITE" id="PS51643">
    <property type="entry name" value="HD_CAS3"/>
    <property type="match status" value="1"/>
</dbReference>
<dbReference type="Pfam" id="PF00270">
    <property type="entry name" value="DEAD"/>
    <property type="match status" value="1"/>
</dbReference>
<evidence type="ECO:0000256" key="2">
    <source>
        <dbReference type="ARBA" id="ARBA00009046"/>
    </source>
</evidence>
<dbReference type="Pfam" id="PF18395">
    <property type="entry name" value="Cas3_C"/>
    <property type="match status" value="1"/>
</dbReference>
<dbReference type="InterPro" id="IPR006483">
    <property type="entry name" value="CRISPR-assoc_Cas3_HD"/>
</dbReference>
<sequence length="910" mass="103756">MKKLSRYAKNLWGKKATQDKTELWLPLIAHMIDTKNVINWLYNHWLNQGQRNLFLQNMSDIDVQKLVRFLGYIHDIGKATPAFQTKESYNHDRDLDYDLLEHLLRNGFTNLDQLHLANARRTPHALAGEAILEREGLNTSVGAIIGGHHGKPQNDDSLRNVLEIYTSNFYQTDTPPNSKNHWLNVQKELINYGLNICGYDDIQSIPKVKQPQAVLLEGLVIMADWLASSEYLNDNFDKPMFTLIPLQEDFDNLDMKQRFRNALMTWYQNDVWQPDPVSDVAKEYQDRFNFTPRVVQKTMSEAIGNISDPGIVIVEAPMGIGKTEIALTAVEQIAGLTGRNGLFFGLPTQATTNAMFSRVDNWLTNIATSENTNIGIKLMHGKAQFNDEYRELPKAENVDTSGSVVINSWFSGKKTILEKFTIGTIDQLLLMGLKQKHLFLRHLGLSGKIVVIDEVHAYDIYMDSYLLKAIEWLGAYHVPVIALSATLSARLRKNLVRAYVRGKYSDPNKYQAEVGWQDNNSYPLLTFLDGQRLNQVDKFDNEGDNKTVVKVKRLQCDDEELINHIQDNIKDGGIAGVIVNTIKRAQDLAQLIPTDIPVLILHSAFLATDRSKLEQKLQSLIGKKAKRPDKLIVIGTQVLEQSLDIDFDVLYTDIAPMDLILQRIGRLHRHQIKRPLKLACPQVFIMGINSWGDYGDANEAIYDKYLLMKTDYFLPDQITLPIDISCLVQKVYSKENDSEIGGISQVKQNYLDKRKKLRKRASVFQIKPPLINFNIHGWLDNNQPGVSKNEERAQAAVRDTKETIEILLLKKTETGVCLLNGKSIEEDQVSSKEIARQIIRLPHAVTFNIDESIDKLETITSEKYPEWQNDIWLKSALALTLDENNNVEFNGWQLHYSKKIGLTYTKEAQN</sequence>
<gene>
    <name evidence="12" type="ORF">DM298_05810</name>
    <name evidence="11" type="ORF">ODV14_07540</name>
</gene>
<keyword evidence="3" id="KW-0540">Nuclease</keyword>
<dbReference type="AlphaFoldDB" id="A0A5B8EEV4"/>
<evidence type="ECO:0000256" key="7">
    <source>
        <dbReference type="ARBA" id="ARBA00022806"/>
    </source>
</evidence>
<comment type="similarity">
    <text evidence="1">In the N-terminal section; belongs to the CRISPR-associated nuclease Cas3-HD family.</text>
</comment>
<comment type="similarity">
    <text evidence="2">In the central section; belongs to the CRISPR-associated helicase Cas3 family.</text>
</comment>
<dbReference type="GO" id="GO:0005524">
    <property type="term" value="F:ATP binding"/>
    <property type="evidence" value="ECO:0007669"/>
    <property type="project" value="UniProtKB-KW"/>
</dbReference>
<feature type="domain" description="HD Cas3-type" evidence="10">
    <location>
        <begin position="20"/>
        <end position="226"/>
    </location>
</feature>
<evidence type="ECO:0000313" key="11">
    <source>
        <dbReference type="EMBL" id="MDB6247170.1"/>
    </source>
</evidence>
<dbReference type="NCBIfam" id="TIGR01587">
    <property type="entry name" value="cas3_core"/>
    <property type="match status" value="1"/>
</dbReference>
<evidence type="ECO:0000256" key="8">
    <source>
        <dbReference type="ARBA" id="ARBA00022840"/>
    </source>
</evidence>
<dbReference type="Proteomes" id="UP001141961">
    <property type="component" value="Unassembled WGS sequence"/>
</dbReference>
<keyword evidence="5" id="KW-0547">Nucleotide-binding</keyword>
<dbReference type="InterPro" id="IPR027417">
    <property type="entry name" value="P-loop_NTPase"/>
</dbReference>
<keyword evidence="7" id="KW-0347">Helicase</keyword>
<dbReference type="EMBL" id="CP029754">
    <property type="protein sequence ID" value="QDD70423.1"/>
    <property type="molecule type" value="Genomic_DNA"/>
</dbReference>
<dbReference type="RefSeq" id="WP_052542964.1">
    <property type="nucleotide sequence ID" value="NZ_CP029754.1"/>
</dbReference>
<evidence type="ECO:0000256" key="5">
    <source>
        <dbReference type="ARBA" id="ARBA00022741"/>
    </source>
</evidence>
<dbReference type="GO" id="GO:0004519">
    <property type="term" value="F:endonuclease activity"/>
    <property type="evidence" value="ECO:0007669"/>
    <property type="project" value="UniProtKB-KW"/>
</dbReference>
<reference evidence="11" key="3">
    <citation type="submission" date="2022-10" db="EMBL/GenBank/DDBJ databases">
        <authorList>
            <person name="Kostovova I."/>
            <person name="Moravkova M."/>
            <person name="Pechar R."/>
        </authorList>
    </citation>
    <scope>NUCLEOTIDE SEQUENCE</scope>
    <source>
        <strain evidence="11">M597B</strain>
    </source>
</reference>
<reference evidence="12 13" key="1">
    <citation type="submission" date="2018-06" db="EMBL/GenBank/DDBJ databases">
        <title>Complete genome sequnece of Lactobacillus amylovorus PMRA3.</title>
        <authorList>
            <person name="Nam Y.-D."/>
            <person name="Chung W.-H."/>
            <person name="Park Y.S."/>
            <person name="Kang J."/>
        </authorList>
    </citation>
    <scope>NUCLEOTIDE SEQUENCE [LARGE SCALE GENOMIC DNA]</scope>
    <source>
        <strain evidence="12 13">PMRA3</strain>
    </source>
</reference>
<proteinExistence type="inferred from homology"/>
<dbReference type="GO" id="GO:0051607">
    <property type="term" value="P:defense response to virus"/>
    <property type="evidence" value="ECO:0007669"/>
    <property type="project" value="UniProtKB-KW"/>
</dbReference>